<name>A0A0A9FGF8_ARUDO</name>
<feature type="region of interest" description="Disordered" evidence="1">
    <location>
        <begin position="1"/>
        <end position="24"/>
    </location>
</feature>
<organism evidence="2">
    <name type="scientific">Arundo donax</name>
    <name type="common">Giant reed</name>
    <name type="synonym">Donax arundinaceus</name>
    <dbReference type="NCBI Taxonomy" id="35708"/>
    <lineage>
        <taxon>Eukaryota</taxon>
        <taxon>Viridiplantae</taxon>
        <taxon>Streptophyta</taxon>
        <taxon>Embryophyta</taxon>
        <taxon>Tracheophyta</taxon>
        <taxon>Spermatophyta</taxon>
        <taxon>Magnoliopsida</taxon>
        <taxon>Liliopsida</taxon>
        <taxon>Poales</taxon>
        <taxon>Poaceae</taxon>
        <taxon>PACMAD clade</taxon>
        <taxon>Arundinoideae</taxon>
        <taxon>Arundineae</taxon>
        <taxon>Arundo</taxon>
    </lineage>
</organism>
<evidence type="ECO:0000256" key="1">
    <source>
        <dbReference type="SAM" id="MobiDB-lite"/>
    </source>
</evidence>
<feature type="compositionally biased region" description="Polar residues" evidence="1">
    <location>
        <begin position="1"/>
        <end position="21"/>
    </location>
</feature>
<dbReference type="AlphaFoldDB" id="A0A0A9FGF8"/>
<reference evidence="2" key="2">
    <citation type="journal article" date="2015" name="Data Brief">
        <title>Shoot transcriptome of the giant reed, Arundo donax.</title>
        <authorList>
            <person name="Barrero R.A."/>
            <person name="Guerrero F.D."/>
            <person name="Moolhuijzen P."/>
            <person name="Goolsby J.A."/>
            <person name="Tidwell J."/>
            <person name="Bellgard S.E."/>
            <person name="Bellgard M.I."/>
        </authorList>
    </citation>
    <scope>NUCLEOTIDE SEQUENCE</scope>
    <source>
        <tissue evidence="2">Shoot tissue taken approximately 20 cm above the soil surface</tissue>
    </source>
</reference>
<accession>A0A0A9FGF8</accession>
<reference evidence="2" key="1">
    <citation type="submission" date="2014-09" db="EMBL/GenBank/DDBJ databases">
        <authorList>
            <person name="Magalhaes I.L.F."/>
            <person name="Oliveira U."/>
            <person name="Santos F.R."/>
            <person name="Vidigal T.H.D.A."/>
            <person name="Brescovit A.D."/>
            <person name="Santos A.J."/>
        </authorList>
    </citation>
    <scope>NUCLEOTIDE SEQUENCE</scope>
    <source>
        <tissue evidence="2">Shoot tissue taken approximately 20 cm above the soil surface</tissue>
    </source>
</reference>
<dbReference type="EMBL" id="GBRH01190533">
    <property type="protein sequence ID" value="JAE07363.1"/>
    <property type="molecule type" value="Transcribed_RNA"/>
</dbReference>
<sequence>MSTSSAAHSTGRNPSTSSWSPQVPPIGLPLIQCPLCKKENVPPA</sequence>
<proteinExistence type="predicted"/>
<evidence type="ECO:0000313" key="2">
    <source>
        <dbReference type="EMBL" id="JAE07363.1"/>
    </source>
</evidence>
<protein>
    <submittedName>
        <fullName evidence="2">Uncharacterized protein</fullName>
    </submittedName>
</protein>